<proteinExistence type="predicted"/>
<keyword evidence="1" id="KW-0732">Signal</keyword>
<feature type="signal peptide" evidence="1">
    <location>
        <begin position="1"/>
        <end position="23"/>
    </location>
</feature>
<keyword evidence="3" id="KW-1185">Reference proteome</keyword>
<dbReference type="Proteomes" id="UP000024404">
    <property type="component" value="Unassembled WGS sequence"/>
</dbReference>
<organism evidence="2 3">
    <name type="scientific">Onchocerca volvulus</name>
    <dbReference type="NCBI Taxonomy" id="6282"/>
    <lineage>
        <taxon>Eukaryota</taxon>
        <taxon>Metazoa</taxon>
        <taxon>Ecdysozoa</taxon>
        <taxon>Nematoda</taxon>
        <taxon>Chromadorea</taxon>
        <taxon>Rhabditida</taxon>
        <taxon>Spirurina</taxon>
        <taxon>Spiruromorpha</taxon>
        <taxon>Filarioidea</taxon>
        <taxon>Onchocercidae</taxon>
        <taxon>Onchocerca</taxon>
    </lineage>
</organism>
<evidence type="ECO:0000313" key="2">
    <source>
        <dbReference type="EnsemblMetazoa" id="OVOC2705.1"/>
    </source>
</evidence>
<feature type="chain" id="PRO_5035910879" evidence="1">
    <location>
        <begin position="24"/>
        <end position="93"/>
    </location>
</feature>
<reference evidence="2" key="2">
    <citation type="submission" date="2022-06" db="UniProtKB">
        <authorList>
            <consortium name="EnsemblMetazoa"/>
        </authorList>
    </citation>
    <scope>IDENTIFICATION</scope>
</reference>
<name>A0A8R1XSI6_ONCVO</name>
<reference evidence="3" key="1">
    <citation type="submission" date="2013-10" db="EMBL/GenBank/DDBJ databases">
        <title>Genome sequencing of Onchocerca volvulus.</title>
        <authorList>
            <person name="Cotton J."/>
            <person name="Tsai J."/>
            <person name="Stanley E."/>
            <person name="Tracey A."/>
            <person name="Holroyd N."/>
            <person name="Lustigman S."/>
            <person name="Berriman M."/>
        </authorList>
    </citation>
    <scope>NUCLEOTIDE SEQUENCE</scope>
</reference>
<protein>
    <submittedName>
        <fullName evidence="2">Uncharacterized protein</fullName>
    </submittedName>
</protein>
<dbReference type="EnsemblMetazoa" id="OVOC2705.1">
    <property type="protein sequence ID" value="OVOC2705.1"/>
    <property type="gene ID" value="WBGene00239514"/>
</dbReference>
<dbReference type="EMBL" id="CMVM020000075">
    <property type="status" value="NOT_ANNOTATED_CDS"/>
    <property type="molecule type" value="Genomic_DNA"/>
</dbReference>
<accession>A0A8R1XSI6</accession>
<evidence type="ECO:0000256" key="1">
    <source>
        <dbReference type="SAM" id="SignalP"/>
    </source>
</evidence>
<dbReference type="AlphaFoldDB" id="A0A8R1XSI6"/>
<evidence type="ECO:0000313" key="3">
    <source>
        <dbReference type="Proteomes" id="UP000024404"/>
    </source>
</evidence>
<sequence>MNFHSRLQLFRTCFVWFILHAFSTSFEYAKLQINRNSMEGFVLNVLSWRNHLFRHTNEFYIPCGRDKPIEKEETKYIFLRRGDYVAKYTGFVN</sequence>